<evidence type="ECO:0000313" key="2">
    <source>
        <dbReference type="EMBL" id="MFC0470631.1"/>
    </source>
</evidence>
<dbReference type="EMBL" id="JBHLUX010000024">
    <property type="protein sequence ID" value="MFC0470631.1"/>
    <property type="molecule type" value="Genomic_DNA"/>
</dbReference>
<dbReference type="Pfam" id="PF00381">
    <property type="entry name" value="PTS-HPr"/>
    <property type="match status" value="1"/>
</dbReference>
<dbReference type="PANTHER" id="PTHR33705:SF5">
    <property type="entry name" value="HPR-LIKE PROTEIN CRH"/>
    <property type="match status" value="1"/>
</dbReference>
<proteinExistence type="predicted"/>
<accession>A0ABV6KBF1</accession>
<dbReference type="PRINTS" id="PR00107">
    <property type="entry name" value="PHOSPHOCPHPR"/>
</dbReference>
<sequence>MKVKLNTGLQARPAYELVNVSQKYSSDVYIQVDNRKINCKSIMGVMSLGLAPNVAINLIVDGYDEESLLDELTTRFFKDEDSTISRI</sequence>
<evidence type="ECO:0000313" key="3">
    <source>
        <dbReference type="Proteomes" id="UP001589838"/>
    </source>
</evidence>
<reference evidence="2 3" key="1">
    <citation type="submission" date="2024-09" db="EMBL/GenBank/DDBJ databases">
        <authorList>
            <person name="Sun Q."/>
            <person name="Mori K."/>
        </authorList>
    </citation>
    <scope>NUCLEOTIDE SEQUENCE [LARGE SCALE GENOMIC DNA]</scope>
    <source>
        <strain evidence="2 3">NCAIM B.02610</strain>
    </source>
</reference>
<protein>
    <submittedName>
        <fullName evidence="2">HPr family phosphocarrier protein</fullName>
    </submittedName>
</protein>
<dbReference type="InterPro" id="IPR000032">
    <property type="entry name" value="HPr-like"/>
</dbReference>
<dbReference type="CDD" id="cd00367">
    <property type="entry name" value="PTS-HPr_like"/>
    <property type="match status" value="1"/>
</dbReference>
<dbReference type="InterPro" id="IPR050399">
    <property type="entry name" value="HPr"/>
</dbReference>
<organism evidence="2 3">
    <name type="scientific">Halalkalibacter kiskunsagensis</name>
    <dbReference type="NCBI Taxonomy" id="1548599"/>
    <lineage>
        <taxon>Bacteria</taxon>
        <taxon>Bacillati</taxon>
        <taxon>Bacillota</taxon>
        <taxon>Bacilli</taxon>
        <taxon>Bacillales</taxon>
        <taxon>Bacillaceae</taxon>
        <taxon>Halalkalibacter</taxon>
    </lineage>
</organism>
<gene>
    <name evidence="2" type="ORF">ACFFHM_09010</name>
</gene>
<dbReference type="Gene3D" id="3.30.1340.10">
    <property type="entry name" value="HPr-like"/>
    <property type="match status" value="1"/>
</dbReference>
<keyword evidence="3" id="KW-1185">Reference proteome</keyword>
<dbReference type="PANTHER" id="PTHR33705">
    <property type="entry name" value="PHOSPHOCARRIER PROTEIN HPR"/>
    <property type="match status" value="1"/>
</dbReference>
<dbReference type="SUPFAM" id="SSF55594">
    <property type="entry name" value="HPr-like"/>
    <property type="match status" value="1"/>
</dbReference>
<evidence type="ECO:0000259" key="1">
    <source>
        <dbReference type="PROSITE" id="PS51350"/>
    </source>
</evidence>
<comment type="caution">
    <text evidence="2">The sequence shown here is derived from an EMBL/GenBank/DDBJ whole genome shotgun (WGS) entry which is preliminary data.</text>
</comment>
<dbReference type="NCBIfam" id="TIGR01003">
    <property type="entry name" value="PTS_HPr_family"/>
    <property type="match status" value="1"/>
</dbReference>
<dbReference type="Proteomes" id="UP001589838">
    <property type="component" value="Unassembled WGS sequence"/>
</dbReference>
<dbReference type="InterPro" id="IPR035895">
    <property type="entry name" value="HPr-like_sf"/>
</dbReference>
<dbReference type="PROSITE" id="PS51350">
    <property type="entry name" value="PTS_HPR_DOM"/>
    <property type="match status" value="1"/>
</dbReference>
<name>A0ABV6KBF1_9BACI</name>
<dbReference type="RefSeq" id="WP_335959154.1">
    <property type="nucleotide sequence ID" value="NZ_JAXBLX010000004.1"/>
</dbReference>
<feature type="domain" description="HPr" evidence="1">
    <location>
        <begin position="1"/>
        <end position="87"/>
    </location>
</feature>